<feature type="compositionally biased region" description="Polar residues" evidence="8">
    <location>
        <begin position="133"/>
        <end position="145"/>
    </location>
</feature>
<feature type="region of interest" description="Disordered" evidence="8">
    <location>
        <begin position="311"/>
        <end position="358"/>
    </location>
</feature>
<dbReference type="AlphaFoldDB" id="A0A8K0TFP2"/>
<dbReference type="InterPro" id="IPR013087">
    <property type="entry name" value="Znf_C2H2_type"/>
</dbReference>
<name>A0A8K0TFP2_9PEZI</name>
<comment type="caution">
    <text evidence="10">The sequence shown here is derived from an EMBL/GenBank/DDBJ whole genome shotgun (WGS) entry which is preliminary data.</text>
</comment>
<evidence type="ECO:0000259" key="9">
    <source>
        <dbReference type="PROSITE" id="PS50157"/>
    </source>
</evidence>
<dbReference type="PROSITE" id="PS50157">
    <property type="entry name" value="ZINC_FINGER_C2H2_2"/>
    <property type="match status" value="3"/>
</dbReference>
<keyword evidence="6" id="KW-0804">Transcription</keyword>
<feature type="domain" description="C2H2-type" evidence="9">
    <location>
        <begin position="255"/>
        <end position="285"/>
    </location>
</feature>
<dbReference type="PANTHER" id="PTHR23235:SF120">
    <property type="entry name" value="KRUPPEL-LIKE FACTOR 15"/>
    <property type="match status" value="1"/>
</dbReference>
<evidence type="ECO:0000256" key="3">
    <source>
        <dbReference type="ARBA" id="ARBA00022771"/>
    </source>
</evidence>
<dbReference type="Pfam" id="PF00096">
    <property type="entry name" value="zf-C2H2"/>
    <property type="match status" value="3"/>
</dbReference>
<dbReference type="SMART" id="SM00355">
    <property type="entry name" value="ZnF_C2H2"/>
    <property type="match status" value="3"/>
</dbReference>
<dbReference type="Proteomes" id="UP000813385">
    <property type="component" value="Unassembled WGS sequence"/>
</dbReference>
<dbReference type="PANTHER" id="PTHR23235">
    <property type="entry name" value="KRUEPPEL-LIKE TRANSCRIPTION FACTOR"/>
    <property type="match status" value="1"/>
</dbReference>
<keyword evidence="5" id="KW-0805">Transcription regulation</keyword>
<dbReference type="Gene3D" id="3.30.160.60">
    <property type="entry name" value="Classic Zinc Finger"/>
    <property type="match status" value="3"/>
</dbReference>
<evidence type="ECO:0000256" key="2">
    <source>
        <dbReference type="ARBA" id="ARBA00022737"/>
    </source>
</evidence>
<evidence type="ECO:0000256" key="7">
    <source>
        <dbReference type="PROSITE-ProRule" id="PRU00042"/>
    </source>
</evidence>
<evidence type="ECO:0000256" key="8">
    <source>
        <dbReference type="SAM" id="MobiDB-lite"/>
    </source>
</evidence>
<keyword evidence="11" id="KW-1185">Reference proteome</keyword>
<keyword evidence="3 7" id="KW-0863">Zinc-finger</keyword>
<feature type="region of interest" description="Disordered" evidence="8">
    <location>
        <begin position="1"/>
        <end position="30"/>
    </location>
</feature>
<dbReference type="GO" id="GO:0008270">
    <property type="term" value="F:zinc ion binding"/>
    <property type="evidence" value="ECO:0007669"/>
    <property type="project" value="UniProtKB-KW"/>
</dbReference>
<dbReference type="OrthoDB" id="6910977at2759"/>
<dbReference type="InterPro" id="IPR036236">
    <property type="entry name" value="Znf_C2H2_sf"/>
</dbReference>
<gene>
    <name evidence="10" type="ORF">B0T11DRAFT_294623</name>
</gene>
<keyword evidence="4" id="KW-0862">Zinc</keyword>
<evidence type="ECO:0000313" key="10">
    <source>
        <dbReference type="EMBL" id="KAH7366695.1"/>
    </source>
</evidence>
<feature type="domain" description="C2H2-type" evidence="9">
    <location>
        <begin position="223"/>
        <end position="252"/>
    </location>
</feature>
<evidence type="ECO:0000256" key="6">
    <source>
        <dbReference type="ARBA" id="ARBA00023163"/>
    </source>
</evidence>
<evidence type="ECO:0000256" key="1">
    <source>
        <dbReference type="ARBA" id="ARBA00022723"/>
    </source>
</evidence>
<evidence type="ECO:0000256" key="4">
    <source>
        <dbReference type="ARBA" id="ARBA00022833"/>
    </source>
</evidence>
<dbReference type="GO" id="GO:0000978">
    <property type="term" value="F:RNA polymerase II cis-regulatory region sequence-specific DNA binding"/>
    <property type="evidence" value="ECO:0007669"/>
    <property type="project" value="TreeGrafter"/>
</dbReference>
<keyword evidence="2" id="KW-0677">Repeat</keyword>
<dbReference type="EMBL" id="JAGPXD010000002">
    <property type="protein sequence ID" value="KAH7366695.1"/>
    <property type="molecule type" value="Genomic_DNA"/>
</dbReference>
<sequence>MGLTPPLLTRSPTFSPDTIRSTGTPPAYHHSPVLHQQSFNTSQALAARDPCSMAAHRLGREDSHATTSSLPDAQTVEEWPLTTMTAAVNSTPPTSIIMPLEYDPFAYASPAHGPYGHSYAHHMNGHSLDSPLSPHTRSGTITRQGQYVPPPRSPTSAQGGSAPRRGIQEYPGYGSAESSRPPACSPLPAANMSMDPPRQARQGKGTVPRKNARRLTTREEANFRCEVKGCGKLFSRSYNYKAHMETHDEQREYPFSCAVESCDKRFVRKTDLQRHHQSVHTKERNHGCDYCGRLFSRKDTLRRHMDDGCSRRFELDTPSLPSGPRSAAEGSRQTVEETGGPSQSSMSRTRTLPPPLSLPIVAAGNFQVMPRHSPLDSFDAARIHEERDWRR</sequence>
<accession>A0A8K0TFP2</accession>
<evidence type="ECO:0000256" key="5">
    <source>
        <dbReference type="ARBA" id="ARBA00023015"/>
    </source>
</evidence>
<evidence type="ECO:0000313" key="11">
    <source>
        <dbReference type="Proteomes" id="UP000813385"/>
    </source>
</evidence>
<keyword evidence="1" id="KW-0479">Metal-binding</keyword>
<organism evidence="10 11">
    <name type="scientific">Plectosphaerella cucumerina</name>
    <dbReference type="NCBI Taxonomy" id="40658"/>
    <lineage>
        <taxon>Eukaryota</taxon>
        <taxon>Fungi</taxon>
        <taxon>Dikarya</taxon>
        <taxon>Ascomycota</taxon>
        <taxon>Pezizomycotina</taxon>
        <taxon>Sordariomycetes</taxon>
        <taxon>Hypocreomycetidae</taxon>
        <taxon>Glomerellales</taxon>
        <taxon>Plectosphaerellaceae</taxon>
        <taxon>Plectosphaerella</taxon>
    </lineage>
</organism>
<feature type="domain" description="C2H2-type" evidence="9">
    <location>
        <begin position="286"/>
        <end position="305"/>
    </location>
</feature>
<dbReference type="FunFam" id="3.30.160.60:FF:000032">
    <property type="entry name" value="Krueppel-like factor 4"/>
    <property type="match status" value="1"/>
</dbReference>
<feature type="compositionally biased region" description="Polar residues" evidence="8">
    <location>
        <begin position="10"/>
        <end position="24"/>
    </location>
</feature>
<reference evidence="10" key="1">
    <citation type="journal article" date="2021" name="Nat. Commun.">
        <title>Genetic determinants of endophytism in the Arabidopsis root mycobiome.</title>
        <authorList>
            <person name="Mesny F."/>
            <person name="Miyauchi S."/>
            <person name="Thiergart T."/>
            <person name="Pickel B."/>
            <person name="Atanasova L."/>
            <person name="Karlsson M."/>
            <person name="Huettel B."/>
            <person name="Barry K.W."/>
            <person name="Haridas S."/>
            <person name="Chen C."/>
            <person name="Bauer D."/>
            <person name="Andreopoulos W."/>
            <person name="Pangilinan J."/>
            <person name="LaButti K."/>
            <person name="Riley R."/>
            <person name="Lipzen A."/>
            <person name="Clum A."/>
            <person name="Drula E."/>
            <person name="Henrissat B."/>
            <person name="Kohler A."/>
            <person name="Grigoriev I.V."/>
            <person name="Martin F.M."/>
            <person name="Hacquard S."/>
        </authorList>
    </citation>
    <scope>NUCLEOTIDE SEQUENCE</scope>
    <source>
        <strain evidence="10">MPI-CAGE-AT-0016</strain>
    </source>
</reference>
<dbReference type="PROSITE" id="PS00028">
    <property type="entry name" value="ZINC_FINGER_C2H2_1"/>
    <property type="match status" value="2"/>
</dbReference>
<dbReference type="SUPFAM" id="SSF57667">
    <property type="entry name" value="beta-beta-alpha zinc fingers"/>
    <property type="match status" value="2"/>
</dbReference>
<proteinExistence type="predicted"/>
<feature type="region of interest" description="Disordered" evidence="8">
    <location>
        <begin position="126"/>
        <end position="215"/>
    </location>
</feature>
<dbReference type="GO" id="GO:0000981">
    <property type="term" value="F:DNA-binding transcription factor activity, RNA polymerase II-specific"/>
    <property type="evidence" value="ECO:0007669"/>
    <property type="project" value="TreeGrafter"/>
</dbReference>
<protein>
    <recommendedName>
        <fullName evidence="9">C2H2-type domain-containing protein</fullName>
    </recommendedName>
</protein>